<evidence type="ECO:0000256" key="3">
    <source>
        <dbReference type="ARBA" id="ARBA00022692"/>
    </source>
</evidence>
<feature type="transmembrane region" description="Helical" evidence="7">
    <location>
        <begin position="502"/>
        <end position="524"/>
    </location>
</feature>
<dbReference type="GO" id="GO:0022857">
    <property type="term" value="F:transmembrane transporter activity"/>
    <property type="evidence" value="ECO:0007669"/>
    <property type="project" value="InterPro"/>
</dbReference>
<feature type="transmembrane region" description="Helical" evidence="7">
    <location>
        <begin position="334"/>
        <end position="354"/>
    </location>
</feature>
<evidence type="ECO:0000256" key="5">
    <source>
        <dbReference type="ARBA" id="ARBA00023136"/>
    </source>
</evidence>
<keyword evidence="3 7" id="KW-0812">Transmembrane</keyword>
<evidence type="ECO:0000313" key="8">
    <source>
        <dbReference type="EMBL" id="PON92986.1"/>
    </source>
</evidence>
<keyword evidence="4 7" id="KW-1133">Transmembrane helix</keyword>
<feature type="transmembrane region" description="Helical" evidence="7">
    <location>
        <begin position="456"/>
        <end position="481"/>
    </location>
</feature>
<evidence type="ECO:0000256" key="7">
    <source>
        <dbReference type="SAM" id="Phobius"/>
    </source>
</evidence>
<feature type="transmembrane region" description="Helical" evidence="7">
    <location>
        <begin position="189"/>
        <end position="212"/>
    </location>
</feature>
<evidence type="ECO:0000256" key="1">
    <source>
        <dbReference type="ARBA" id="ARBA00004141"/>
    </source>
</evidence>
<feature type="transmembrane region" description="Helical" evidence="7">
    <location>
        <begin position="74"/>
        <end position="93"/>
    </location>
</feature>
<dbReference type="SUPFAM" id="SSF103473">
    <property type="entry name" value="MFS general substrate transporter"/>
    <property type="match status" value="1"/>
</dbReference>
<feature type="compositionally biased region" description="Basic and acidic residues" evidence="6">
    <location>
        <begin position="17"/>
        <end position="28"/>
    </location>
</feature>
<sequence length="588" mass="64926">MTTDLPQTQGKTLPDAWDYKGRPAERSKSGGWTSAAMILGAEACERLTTLGIAVNLVTYLTGTMHLGNANSANTVTNFLGTSFMLCLLGGFIADTFLGRYLTIAIFATVQATGVTILTVSTIVPSLRPPKCKADDASCIPASGMQLTVLYIALYLTALGTGGLKSSVSGFGSDQFDESDKEERKQMTKFFNWFFFFISIGSLGAVTILVYIQDNLGREWGYGICACAIVLGLLVFLSGTRRYRFKKLVGSPLTQIATVFVAAWNKRKLESPSDSSLLYNVDDIADGHKKKKQRLPHTKQFRFLDKAAINGPEIAPNMVNKWNLSTLTDVEEVKLLIRMLPIWATTIIFWTVYAQMTTFSVSQATTMDRHIGKSFQIPAASLTVFFVGGILLTVPVYDRIIVPIARKLLKNPQGLTPLQRIGVGLVLSIFAMVAAALTELKRLHVARSRGLTNDPTAEIPLSVFWLVPQFFIVGAGEAFTYMGQLDFFLRECPKGMKTMSTGLFLSTLSLGFFFSSLLVTIVHKVTGDKKPWLADNLNQGKLYNFYWLLAILSALNIVIYLVCAKWYVYKDKRLADEGIELEEVDVVCH</sequence>
<dbReference type="InterPro" id="IPR036259">
    <property type="entry name" value="MFS_trans_sf"/>
</dbReference>
<feature type="transmembrane region" description="Helical" evidence="7">
    <location>
        <begin position="544"/>
        <end position="562"/>
    </location>
</feature>
<dbReference type="Pfam" id="PF00854">
    <property type="entry name" value="PTR2"/>
    <property type="match status" value="1"/>
</dbReference>
<dbReference type="STRING" id="63057.A0A2P5F5C3"/>
<dbReference type="AlphaFoldDB" id="A0A2P5F5C3"/>
<feature type="transmembrane region" description="Helical" evidence="7">
    <location>
        <begin position="218"/>
        <end position="236"/>
    </location>
</feature>
<evidence type="ECO:0000256" key="6">
    <source>
        <dbReference type="SAM" id="MobiDB-lite"/>
    </source>
</evidence>
<dbReference type="GO" id="GO:0016020">
    <property type="term" value="C:membrane"/>
    <property type="evidence" value="ECO:0007669"/>
    <property type="project" value="UniProtKB-SubCell"/>
</dbReference>
<feature type="transmembrane region" description="Helical" evidence="7">
    <location>
        <begin position="100"/>
        <end position="123"/>
    </location>
</feature>
<name>A0A2P5F5C3_TREOI</name>
<evidence type="ECO:0000256" key="2">
    <source>
        <dbReference type="ARBA" id="ARBA00005982"/>
    </source>
</evidence>
<comment type="caution">
    <text evidence="8">The sequence shown here is derived from an EMBL/GenBank/DDBJ whole genome shotgun (WGS) entry which is preliminary data.</text>
</comment>
<proteinExistence type="inferred from homology"/>
<feature type="region of interest" description="Disordered" evidence="6">
    <location>
        <begin position="1"/>
        <end position="29"/>
    </location>
</feature>
<feature type="compositionally biased region" description="Polar residues" evidence="6">
    <location>
        <begin position="1"/>
        <end position="11"/>
    </location>
</feature>
<evidence type="ECO:0000313" key="9">
    <source>
        <dbReference type="Proteomes" id="UP000237000"/>
    </source>
</evidence>
<dbReference type="PANTHER" id="PTHR11654">
    <property type="entry name" value="OLIGOPEPTIDE TRANSPORTER-RELATED"/>
    <property type="match status" value="1"/>
</dbReference>
<dbReference type="GO" id="GO:0006857">
    <property type="term" value="P:oligopeptide transport"/>
    <property type="evidence" value="ECO:0007669"/>
    <property type="project" value="InterPro"/>
</dbReference>
<dbReference type="OrthoDB" id="8904098at2759"/>
<comment type="similarity">
    <text evidence="2">Belongs to the major facilitator superfamily. Proton-dependent oligopeptide transporter (POT/PTR) (TC 2.A.17) family.</text>
</comment>
<evidence type="ECO:0000256" key="4">
    <source>
        <dbReference type="ARBA" id="ARBA00022989"/>
    </source>
</evidence>
<keyword evidence="5 7" id="KW-0472">Membrane</keyword>
<dbReference type="InterPro" id="IPR000109">
    <property type="entry name" value="POT_fam"/>
</dbReference>
<dbReference type="InterPro" id="IPR018456">
    <property type="entry name" value="PTR2_symporter_CS"/>
</dbReference>
<keyword evidence="9" id="KW-1185">Reference proteome</keyword>
<dbReference type="Proteomes" id="UP000237000">
    <property type="component" value="Unassembled WGS sequence"/>
</dbReference>
<feature type="transmembrane region" description="Helical" evidence="7">
    <location>
        <begin position="374"/>
        <end position="396"/>
    </location>
</feature>
<organism evidence="8 9">
    <name type="scientific">Trema orientale</name>
    <name type="common">Charcoal tree</name>
    <name type="synonym">Celtis orientalis</name>
    <dbReference type="NCBI Taxonomy" id="63057"/>
    <lineage>
        <taxon>Eukaryota</taxon>
        <taxon>Viridiplantae</taxon>
        <taxon>Streptophyta</taxon>
        <taxon>Embryophyta</taxon>
        <taxon>Tracheophyta</taxon>
        <taxon>Spermatophyta</taxon>
        <taxon>Magnoliopsida</taxon>
        <taxon>eudicotyledons</taxon>
        <taxon>Gunneridae</taxon>
        <taxon>Pentapetalae</taxon>
        <taxon>rosids</taxon>
        <taxon>fabids</taxon>
        <taxon>Rosales</taxon>
        <taxon>Cannabaceae</taxon>
        <taxon>Trema</taxon>
    </lineage>
</organism>
<gene>
    <name evidence="8" type="primary">TorNPF42</name>
    <name evidence="8" type="ORF">TorRG33x02_112650</name>
</gene>
<reference evidence="9" key="1">
    <citation type="submission" date="2016-06" db="EMBL/GenBank/DDBJ databases">
        <title>Parallel loss of symbiosis genes in relatives of nitrogen-fixing non-legume Parasponia.</title>
        <authorList>
            <person name="Van Velzen R."/>
            <person name="Holmer R."/>
            <person name="Bu F."/>
            <person name="Rutten L."/>
            <person name="Van Zeijl A."/>
            <person name="Liu W."/>
            <person name="Santuari L."/>
            <person name="Cao Q."/>
            <person name="Sharma T."/>
            <person name="Shen D."/>
            <person name="Roswanjaya Y."/>
            <person name="Wardhani T."/>
            <person name="Kalhor M.S."/>
            <person name="Jansen J."/>
            <person name="Van den Hoogen J."/>
            <person name="Gungor B."/>
            <person name="Hartog M."/>
            <person name="Hontelez J."/>
            <person name="Verver J."/>
            <person name="Yang W.-C."/>
            <person name="Schijlen E."/>
            <person name="Repin R."/>
            <person name="Schilthuizen M."/>
            <person name="Schranz E."/>
            <person name="Heidstra R."/>
            <person name="Miyata K."/>
            <person name="Fedorova E."/>
            <person name="Kohlen W."/>
            <person name="Bisseling T."/>
            <person name="Smit S."/>
            <person name="Geurts R."/>
        </authorList>
    </citation>
    <scope>NUCLEOTIDE SEQUENCE [LARGE SCALE GENOMIC DNA]</scope>
    <source>
        <strain evidence="9">cv. RG33-2</strain>
    </source>
</reference>
<protein>
    <submittedName>
        <fullName evidence="8">Proton-dependent oligopeptide transporter</fullName>
    </submittedName>
</protein>
<feature type="transmembrane region" description="Helical" evidence="7">
    <location>
        <begin position="143"/>
        <end position="163"/>
    </location>
</feature>
<dbReference type="PROSITE" id="PS01022">
    <property type="entry name" value="PTR2_1"/>
    <property type="match status" value="1"/>
</dbReference>
<accession>A0A2P5F5C3</accession>
<dbReference type="EMBL" id="JXTC01000061">
    <property type="protein sequence ID" value="PON92986.1"/>
    <property type="molecule type" value="Genomic_DNA"/>
</dbReference>
<feature type="transmembrane region" description="Helical" evidence="7">
    <location>
        <begin position="417"/>
        <end position="436"/>
    </location>
</feature>
<comment type="subcellular location">
    <subcellularLocation>
        <location evidence="1">Membrane</location>
        <topology evidence="1">Multi-pass membrane protein</topology>
    </subcellularLocation>
</comment>
<dbReference type="InParanoid" id="A0A2P5F5C3"/>
<dbReference type="FunCoup" id="A0A2P5F5C3">
    <property type="interactions" value="1322"/>
</dbReference>
<dbReference type="Gene3D" id="1.20.1250.20">
    <property type="entry name" value="MFS general substrate transporter like domains"/>
    <property type="match status" value="1"/>
</dbReference>